<gene>
    <name evidence="2" type="ordered locus">DR_1129</name>
</gene>
<organism evidence="2 3">
    <name type="scientific">Deinococcus radiodurans (strain ATCC 13939 / DSM 20539 / JCM 16871 / CCUG 27074 / LMG 4051 / NBRC 15346 / NCIMB 9279 / VKM B-1422 / R1)</name>
    <dbReference type="NCBI Taxonomy" id="243230"/>
    <lineage>
        <taxon>Bacteria</taxon>
        <taxon>Thermotogati</taxon>
        <taxon>Deinococcota</taxon>
        <taxon>Deinococci</taxon>
        <taxon>Deinococcales</taxon>
        <taxon>Deinococcaceae</taxon>
        <taxon>Deinococcus</taxon>
    </lineage>
</organism>
<dbReference type="STRING" id="243230.DR_1129"/>
<proteinExistence type="predicted"/>
<dbReference type="PIR" id="H75434">
    <property type="entry name" value="H75434"/>
</dbReference>
<feature type="region of interest" description="Disordered" evidence="1">
    <location>
        <begin position="1"/>
        <end position="34"/>
    </location>
</feature>
<dbReference type="KEGG" id="dra:DR_1129"/>
<keyword evidence="3" id="KW-1185">Reference proteome</keyword>
<reference evidence="2 3" key="1">
    <citation type="journal article" date="1999" name="Science">
        <title>Genome sequence of the radioresistant bacterium Deinococcus radiodurans R1.</title>
        <authorList>
            <person name="White O."/>
            <person name="Eisen J.A."/>
            <person name="Heidelberg J.F."/>
            <person name="Hickey E.K."/>
            <person name="Peterson J.D."/>
            <person name="Dodson R.J."/>
            <person name="Haft D.H."/>
            <person name="Gwinn M.L."/>
            <person name="Nelson W.C."/>
            <person name="Richardson D.L."/>
            <person name="Moffat K.S."/>
            <person name="Qin H."/>
            <person name="Jiang L."/>
            <person name="Pamphile W."/>
            <person name="Crosby M."/>
            <person name="Shen M."/>
            <person name="Vamathevan J.J."/>
            <person name="Lam P."/>
            <person name="McDonald L."/>
            <person name="Utterback T."/>
            <person name="Zalewski C."/>
            <person name="Makarova K.S."/>
            <person name="Aravind L."/>
            <person name="Daly M.J."/>
            <person name="Minton K.W."/>
            <person name="Fleischmann R.D."/>
            <person name="Ketchum K.A."/>
            <person name="Nelson K.E."/>
            <person name="Salzberg S."/>
            <person name="Smith H.O."/>
            <person name="Venter J.C."/>
            <person name="Fraser C.M."/>
        </authorList>
    </citation>
    <scope>NUCLEOTIDE SEQUENCE [LARGE SCALE GENOMIC DNA]</scope>
    <source>
        <strain evidence="3">ATCC 13939 / DSM 20539 / JCM 16871 / LMG 4051 / NBRC 15346 / NCIMB 9279 / R1 / VKM B-1422</strain>
    </source>
</reference>
<dbReference type="PATRIC" id="fig|243230.17.peg.1325"/>
<dbReference type="AlphaFoldDB" id="Q9RVA0"/>
<dbReference type="InParanoid" id="Q9RVA0"/>
<dbReference type="PaxDb" id="243230-DR_1129"/>
<protein>
    <submittedName>
        <fullName evidence="2">Uncharacterized protein</fullName>
    </submittedName>
</protein>
<dbReference type="HOGENOM" id="CLU_1347058_0_0_0"/>
<dbReference type="EnsemblBacteria" id="AAF10705">
    <property type="protein sequence ID" value="AAF10705"/>
    <property type="gene ID" value="DR_1129"/>
</dbReference>
<name>Q9RVA0_DEIRA</name>
<evidence type="ECO:0000313" key="3">
    <source>
        <dbReference type="Proteomes" id="UP000002524"/>
    </source>
</evidence>
<dbReference type="EMBL" id="AE000513">
    <property type="protein sequence ID" value="AAF10705.1"/>
    <property type="molecule type" value="Genomic_DNA"/>
</dbReference>
<evidence type="ECO:0000313" key="2">
    <source>
        <dbReference type="EMBL" id="AAF10705.1"/>
    </source>
</evidence>
<accession>Q9RVA0</accession>
<dbReference type="Proteomes" id="UP000002524">
    <property type="component" value="Chromosome 1"/>
</dbReference>
<sequence length="203" mass="21651">MMDKGEMPGCSPLPDEVSGGGFSSSGQPTKAPPVRACTAVGIPELNVTVRNERGLQLTGASIHTERGKDGLSVRVSAPNYQPAGKTGIKVPRTPDGCHPITQKVNFILQPKADAPAVRGFRLTGYGHPFGLYLDAPPEIVRQGVTWSLNPPNLGRIDAKTGFYVPPCLEKRGWVKIKATLNADPTQRASASFEIPAGMRGCRH</sequence>
<evidence type="ECO:0000256" key="1">
    <source>
        <dbReference type="SAM" id="MobiDB-lite"/>
    </source>
</evidence>